<dbReference type="HOGENOM" id="CLU_004222_0_0_1"/>
<evidence type="ECO:0000256" key="10">
    <source>
        <dbReference type="ARBA" id="ARBA00047899"/>
    </source>
</evidence>
<evidence type="ECO:0000256" key="7">
    <source>
        <dbReference type="ARBA" id="ARBA00022741"/>
    </source>
</evidence>
<comment type="similarity">
    <text evidence="2">Belongs to the protein kinase superfamily. CAMK Ser/Thr protein kinase family. NIM1 subfamily.</text>
</comment>
<feature type="compositionally biased region" description="Low complexity" evidence="13">
    <location>
        <begin position="679"/>
        <end position="694"/>
    </location>
</feature>
<dbReference type="InterPro" id="IPR031850">
    <property type="entry name" value="Fungal_KA1_dom"/>
</dbReference>
<dbReference type="PROSITE" id="PS00108">
    <property type="entry name" value="PROTEIN_KINASE_ST"/>
    <property type="match status" value="1"/>
</dbReference>
<dbReference type="GeneID" id="27323676"/>
<dbReference type="InterPro" id="IPR008271">
    <property type="entry name" value="Ser/Thr_kinase_AS"/>
</dbReference>
<comment type="subcellular location">
    <subcellularLocation>
        <location evidence="1">Bud neck</location>
    </subcellularLocation>
</comment>
<feature type="compositionally biased region" description="Basic and acidic residues" evidence="13">
    <location>
        <begin position="921"/>
        <end position="930"/>
    </location>
</feature>
<sequence length="1234" mass="137524">MSAPHRSHDHDSSLKHVPSQNQKTSRRSALTEIQPRAAPHSRSSRQAQVSSHRLPHHESLKPEGNLSVQDRMVNKTPAVKNKHLSAIADELATEDKRNSQASDVSFLTGKSKRKTHVGPWQLGKTLGKGATGRVRLAKHAVTGQKAAVKIVSKKSAALVQSASMARMDTKDTSAMIAAGPRTMPFGIEREVVIMKLIEHPNIIRLYDIWENRGELYLVLEYVRGGELFEYVSANGALPEQEAVRLYRQIIAGLSYCHRFNICHRDLKPENILLDEHRNIKLADFGMAALQPVGKWLNTPCGSPHYAAPEIINQLKYRGDQADVWSTGIILFAMLNGFLPFDGGNVSATLSLVKKGDYYLPPSLSVEASDLIQRILQKRPDRRISTEDIWTHPLLRKYERYHASLAAPEPLVGPAPPLDIEAQSQRVLKRSDIDIEVLRNLSILWHGEQEAELVKRLVSNEANHEKLFYWALIKFREDQLENYQGDPLHYSASDYHHIAKPAPKPARKPTRVRGHHRRTSQFSILSEDSTRKDGYYKQPATAASKGTQGSYDPFRASRTALQAGSNLGSTLISGRKTSEPSVSSVGSLRQLTLGRLAEDIPELPSFTSEELERLLQKKRSHSTVTSKSSLSSVRRRTGIKKSMSYKRRVSFQHHRHISNSNPPPIPKALERNADVDRPPTRSTTNRTSESQSSPSLPTPSPPLRPRKCPSEADVKRRRDYPWRDETRTASVELGKICEEAFNRSSVSTVSDTTPIRPAESSLTSVSIHNSRVPSSIRDRPLPATPILQGLIDRRQKIIDSWGDADKTVLADMLAAVDKRIDAELEKHQLFEKRAASDPTPHQGRRIMYSQAPSSDTLHDLKQRREHSTRAASDPIRQTGTIRLVTPDPTSPTTHVEPLHIRKNKAAPINSLRGGPYEPTRAGYDHRLHGGADLDTIDEDPTSSDKGSPTQIPMMPRKWLWRGKRSPLGPDSPGLPTSADDTASSEQLGSQVVHASGSTNSSGNTKVHFNDHDLEMALEKKRSWFQKMFSRATKGKMQHLVLPGDHQIVHGLAEDTDSNEASSTEPSGKLLPKAYPPVVNVDTSVGGATIGPIEINQNWLAKFFHIKPATRVVCLMTTKAKARRELVKVLRSWQKQGLEDIVSERRAEGDVVRARVDVNNAFNLKAVHFHACLYTVLEHGRKANLSVIKFTQARGAASTFTRVVDVVEAVFQRSNLLVLDEIRRKGIEKSLKQAGL</sequence>
<dbReference type="AlphaFoldDB" id="A0A0D1XT06"/>
<dbReference type="Pfam" id="PF00069">
    <property type="entry name" value="Pkinase"/>
    <property type="match status" value="1"/>
</dbReference>
<dbReference type="GO" id="GO:0035556">
    <property type="term" value="P:intracellular signal transduction"/>
    <property type="evidence" value="ECO:0007669"/>
    <property type="project" value="TreeGrafter"/>
</dbReference>
<keyword evidence="16" id="KW-1185">Reference proteome</keyword>
<dbReference type="PANTHER" id="PTHR24346:SF110">
    <property type="entry name" value="NON-SPECIFIC SERINE_THREONINE PROTEIN KINASE"/>
    <property type="match status" value="1"/>
</dbReference>
<dbReference type="STRING" id="212818.A0A0D1XT06"/>
<feature type="compositionally biased region" description="Polar residues" evidence="13">
    <location>
        <begin position="994"/>
        <end position="1004"/>
    </location>
</feature>
<evidence type="ECO:0000313" key="15">
    <source>
        <dbReference type="EMBL" id="KIV91276.1"/>
    </source>
</evidence>
<dbReference type="GO" id="GO:0004674">
    <property type="term" value="F:protein serine/threonine kinase activity"/>
    <property type="evidence" value="ECO:0007669"/>
    <property type="project" value="UniProtKB-KW"/>
</dbReference>
<feature type="compositionally biased region" description="Basic residues" evidence="13">
    <location>
        <begin position="632"/>
        <end position="656"/>
    </location>
</feature>
<proteinExistence type="inferred from homology"/>
<dbReference type="SMART" id="SM00220">
    <property type="entry name" value="S_TKc"/>
    <property type="match status" value="1"/>
</dbReference>
<dbReference type="Gene3D" id="3.30.310.220">
    <property type="entry name" value="Fungal kinase associated-1 domain"/>
    <property type="match status" value="1"/>
</dbReference>
<dbReference type="InterPro" id="IPR000719">
    <property type="entry name" value="Prot_kinase_dom"/>
</dbReference>
<dbReference type="OrthoDB" id="504170at2759"/>
<evidence type="ECO:0000256" key="4">
    <source>
        <dbReference type="ARBA" id="ARBA00022527"/>
    </source>
</evidence>
<evidence type="ECO:0000256" key="9">
    <source>
        <dbReference type="ARBA" id="ARBA00022840"/>
    </source>
</evidence>
<evidence type="ECO:0000256" key="2">
    <source>
        <dbReference type="ARBA" id="ARBA00010791"/>
    </source>
</evidence>
<evidence type="ECO:0000259" key="14">
    <source>
        <dbReference type="PROSITE" id="PS50011"/>
    </source>
</evidence>
<feature type="region of interest" description="Disordered" evidence="13">
    <location>
        <begin position="498"/>
        <end position="523"/>
    </location>
</feature>
<dbReference type="InterPro" id="IPR011009">
    <property type="entry name" value="Kinase-like_dom_sf"/>
</dbReference>
<evidence type="ECO:0000256" key="1">
    <source>
        <dbReference type="ARBA" id="ARBA00004266"/>
    </source>
</evidence>
<dbReference type="EC" id="2.7.11.1" evidence="3"/>
<dbReference type="GO" id="GO:0005524">
    <property type="term" value="F:ATP binding"/>
    <property type="evidence" value="ECO:0007669"/>
    <property type="project" value="UniProtKB-UniRule"/>
</dbReference>
<evidence type="ECO:0000256" key="13">
    <source>
        <dbReference type="SAM" id="MobiDB-lite"/>
    </source>
</evidence>
<feature type="compositionally biased region" description="Basic and acidic residues" evidence="13">
    <location>
        <begin position="667"/>
        <end position="678"/>
    </location>
</feature>
<dbReference type="Proteomes" id="UP000054302">
    <property type="component" value="Unassembled WGS sequence"/>
</dbReference>
<comment type="catalytic activity">
    <reaction evidence="11">
        <text>L-seryl-[protein] + ATP = O-phospho-L-seryl-[protein] + ADP + H(+)</text>
        <dbReference type="Rhea" id="RHEA:17989"/>
        <dbReference type="Rhea" id="RHEA-COMP:9863"/>
        <dbReference type="Rhea" id="RHEA-COMP:11604"/>
        <dbReference type="ChEBI" id="CHEBI:15378"/>
        <dbReference type="ChEBI" id="CHEBI:29999"/>
        <dbReference type="ChEBI" id="CHEBI:30616"/>
        <dbReference type="ChEBI" id="CHEBI:83421"/>
        <dbReference type="ChEBI" id="CHEBI:456216"/>
        <dbReference type="EC" id="2.7.11.1"/>
    </reaction>
</comment>
<feature type="compositionally biased region" description="Basic and acidic residues" evidence="13">
    <location>
        <begin position="855"/>
        <end position="867"/>
    </location>
</feature>
<feature type="region of interest" description="Disordered" evidence="13">
    <location>
        <begin position="833"/>
        <end position="1004"/>
    </location>
</feature>
<feature type="compositionally biased region" description="Basic and acidic residues" evidence="13">
    <location>
        <begin position="707"/>
        <end position="718"/>
    </location>
</feature>
<comment type="catalytic activity">
    <reaction evidence="10">
        <text>L-threonyl-[protein] + ATP = O-phospho-L-threonyl-[protein] + ADP + H(+)</text>
        <dbReference type="Rhea" id="RHEA:46608"/>
        <dbReference type="Rhea" id="RHEA-COMP:11060"/>
        <dbReference type="Rhea" id="RHEA-COMP:11605"/>
        <dbReference type="ChEBI" id="CHEBI:15378"/>
        <dbReference type="ChEBI" id="CHEBI:30013"/>
        <dbReference type="ChEBI" id="CHEBI:30616"/>
        <dbReference type="ChEBI" id="CHEBI:61977"/>
        <dbReference type="ChEBI" id="CHEBI:456216"/>
        <dbReference type="EC" id="2.7.11.1"/>
    </reaction>
</comment>
<dbReference type="InterPro" id="IPR043024">
    <property type="entry name" value="KA1_sf_fungal"/>
</dbReference>
<reference evidence="15 16" key="1">
    <citation type="submission" date="2015-01" db="EMBL/GenBank/DDBJ databases">
        <title>The Genome Sequence of Exophiala mesophila CBS40295.</title>
        <authorList>
            <consortium name="The Broad Institute Genomics Platform"/>
            <person name="Cuomo C."/>
            <person name="de Hoog S."/>
            <person name="Gorbushina A."/>
            <person name="Stielow B."/>
            <person name="Teixiera M."/>
            <person name="Abouelleil A."/>
            <person name="Chapman S.B."/>
            <person name="Priest M."/>
            <person name="Young S.K."/>
            <person name="Wortman J."/>
            <person name="Nusbaum C."/>
            <person name="Birren B."/>
        </authorList>
    </citation>
    <scope>NUCLEOTIDE SEQUENCE [LARGE SCALE GENOMIC DNA]</scope>
    <source>
        <strain evidence="15 16">CBS 40295</strain>
    </source>
</reference>
<feature type="compositionally biased region" description="Basic residues" evidence="13">
    <location>
        <begin position="504"/>
        <end position="518"/>
    </location>
</feature>
<feature type="binding site" evidence="12">
    <location>
        <position position="149"/>
    </location>
    <ligand>
        <name>ATP</name>
        <dbReference type="ChEBI" id="CHEBI:30616"/>
    </ligand>
</feature>
<evidence type="ECO:0000256" key="8">
    <source>
        <dbReference type="ARBA" id="ARBA00022777"/>
    </source>
</evidence>
<keyword evidence="8" id="KW-0418">Kinase</keyword>
<dbReference type="RefSeq" id="XP_016222850.1">
    <property type="nucleotide sequence ID" value="XM_016370557.1"/>
</dbReference>
<gene>
    <name evidence="15" type="ORF">PV10_05831</name>
</gene>
<dbReference type="Gene3D" id="1.10.510.10">
    <property type="entry name" value="Transferase(Phosphotransferase) domain 1"/>
    <property type="match status" value="1"/>
</dbReference>
<keyword evidence="4" id="KW-0723">Serine/threonine-protein kinase</keyword>
<feature type="compositionally biased region" description="Low complexity" evidence="13">
    <location>
        <begin position="621"/>
        <end position="631"/>
    </location>
</feature>
<dbReference type="PROSITE" id="PS50011">
    <property type="entry name" value="PROTEIN_KINASE_DOM"/>
    <property type="match status" value="1"/>
</dbReference>
<evidence type="ECO:0000313" key="16">
    <source>
        <dbReference type="Proteomes" id="UP000054302"/>
    </source>
</evidence>
<protein>
    <recommendedName>
        <fullName evidence="3">non-specific serine/threonine protein kinase</fullName>
        <ecNumber evidence="3">2.7.11.1</ecNumber>
    </recommendedName>
</protein>
<dbReference type="FunFam" id="1.10.510.10:FF:000394">
    <property type="entry name" value="Serine/threonine-protein kinase HSL1"/>
    <property type="match status" value="1"/>
</dbReference>
<evidence type="ECO:0000256" key="5">
    <source>
        <dbReference type="ARBA" id="ARBA00022553"/>
    </source>
</evidence>
<dbReference type="CDD" id="cd14081">
    <property type="entry name" value="STKc_BRSK1_2"/>
    <property type="match status" value="1"/>
</dbReference>
<keyword evidence="9 12" id="KW-0067">ATP-binding</keyword>
<organism evidence="15 16">
    <name type="scientific">Exophiala mesophila</name>
    <name type="common">Black yeast-like fungus</name>
    <dbReference type="NCBI Taxonomy" id="212818"/>
    <lineage>
        <taxon>Eukaryota</taxon>
        <taxon>Fungi</taxon>
        <taxon>Dikarya</taxon>
        <taxon>Ascomycota</taxon>
        <taxon>Pezizomycotina</taxon>
        <taxon>Eurotiomycetes</taxon>
        <taxon>Chaetothyriomycetidae</taxon>
        <taxon>Chaetothyriales</taxon>
        <taxon>Herpotrichiellaceae</taxon>
        <taxon>Exophiala</taxon>
    </lineage>
</organism>
<dbReference type="GO" id="GO:0005935">
    <property type="term" value="C:cellular bud neck"/>
    <property type="evidence" value="ECO:0007669"/>
    <property type="project" value="UniProtKB-SubCell"/>
</dbReference>
<dbReference type="EMBL" id="KN847523">
    <property type="protein sequence ID" value="KIV91276.1"/>
    <property type="molecule type" value="Genomic_DNA"/>
</dbReference>
<keyword evidence="7 12" id="KW-0547">Nucleotide-binding</keyword>
<feature type="region of interest" description="Disordered" evidence="13">
    <location>
        <begin position="1"/>
        <end position="69"/>
    </location>
</feature>
<keyword evidence="6" id="KW-0808">Transferase</keyword>
<dbReference type="PANTHER" id="PTHR24346">
    <property type="entry name" value="MAP/MICROTUBULE AFFINITY-REGULATING KINASE"/>
    <property type="match status" value="1"/>
</dbReference>
<feature type="region of interest" description="Disordered" evidence="13">
    <location>
        <begin position="613"/>
        <end position="718"/>
    </location>
</feature>
<evidence type="ECO:0000256" key="11">
    <source>
        <dbReference type="ARBA" id="ARBA00048679"/>
    </source>
</evidence>
<evidence type="ECO:0000256" key="12">
    <source>
        <dbReference type="PROSITE-ProRule" id="PRU10141"/>
    </source>
</evidence>
<evidence type="ECO:0000256" key="6">
    <source>
        <dbReference type="ARBA" id="ARBA00022679"/>
    </source>
</evidence>
<dbReference type="GO" id="GO:0005940">
    <property type="term" value="C:septin ring"/>
    <property type="evidence" value="ECO:0007669"/>
    <property type="project" value="UniProtKB-ARBA"/>
</dbReference>
<dbReference type="OMA" id="THVGPWQ"/>
<feature type="domain" description="Protein kinase" evidence="14">
    <location>
        <begin position="120"/>
        <end position="394"/>
    </location>
</feature>
<evidence type="ECO:0000256" key="3">
    <source>
        <dbReference type="ARBA" id="ARBA00012513"/>
    </source>
</evidence>
<keyword evidence="5" id="KW-0597">Phosphoprotein</keyword>
<dbReference type="Pfam" id="PF16797">
    <property type="entry name" value="Fungal_KA1"/>
    <property type="match status" value="1"/>
</dbReference>
<accession>A0A0D1XT06</accession>
<dbReference type="InterPro" id="IPR017441">
    <property type="entry name" value="Protein_kinase_ATP_BS"/>
</dbReference>
<name>A0A0D1XT06_EXOME</name>
<dbReference type="VEuPathDB" id="FungiDB:PV10_05831"/>
<dbReference type="SUPFAM" id="SSF56112">
    <property type="entry name" value="Protein kinase-like (PK-like)"/>
    <property type="match status" value="1"/>
</dbReference>
<dbReference type="PROSITE" id="PS00107">
    <property type="entry name" value="PROTEIN_KINASE_ATP"/>
    <property type="match status" value="1"/>
</dbReference>
<feature type="compositionally biased region" description="Basic and acidic residues" evidence="13">
    <location>
        <begin position="1"/>
        <end position="14"/>
    </location>
</feature>
<feature type="compositionally biased region" description="Polar residues" evidence="13">
    <location>
        <begin position="977"/>
        <end position="988"/>
    </location>
</feature>